<dbReference type="InterPro" id="IPR012312">
    <property type="entry name" value="Hemerythrin-like"/>
</dbReference>
<feature type="domain" description="Hemerythrin-like" evidence="1">
    <location>
        <begin position="1"/>
        <end position="78"/>
    </location>
</feature>
<name>A0ABR3AEX0_9AGAR</name>
<dbReference type="PANTHER" id="PTHR38048">
    <property type="entry name" value="EXPRESSED PROTEIN"/>
    <property type="match status" value="1"/>
</dbReference>
<gene>
    <name evidence="2" type="ORF">AAF712_000194</name>
</gene>
<comment type="caution">
    <text evidence="2">The sequence shown here is derived from an EMBL/GenBank/DDBJ whole genome shotgun (WGS) entry which is preliminary data.</text>
</comment>
<accession>A0ABR3AEX0</accession>
<evidence type="ECO:0000313" key="2">
    <source>
        <dbReference type="EMBL" id="KAL0072431.1"/>
    </source>
</evidence>
<dbReference type="Gene3D" id="1.20.120.520">
    <property type="entry name" value="nmb1532 protein domain like"/>
    <property type="match status" value="1"/>
</dbReference>
<reference evidence="2 3" key="1">
    <citation type="submission" date="2024-05" db="EMBL/GenBank/DDBJ databases">
        <title>A draft genome resource for the thread blight pathogen Marasmius tenuissimus strain MS-2.</title>
        <authorList>
            <person name="Yulfo-Soto G.E."/>
            <person name="Baruah I.K."/>
            <person name="Amoako-Attah I."/>
            <person name="Bukari Y."/>
            <person name="Meinhardt L.W."/>
            <person name="Bailey B.A."/>
            <person name="Cohen S.P."/>
        </authorList>
    </citation>
    <scope>NUCLEOTIDE SEQUENCE [LARGE SCALE GENOMIC DNA]</scope>
    <source>
        <strain evidence="2 3">MS-2</strain>
    </source>
</reference>
<organism evidence="2 3">
    <name type="scientific">Marasmius tenuissimus</name>
    <dbReference type="NCBI Taxonomy" id="585030"/>
    <lineage>
        <taxon>Eukaryota</taxon>
        <taxon>Fungi</taxon>
        <taxon>Dikarya</taxon>
        <taxon>Basidiomycota</taxon>
        <taxon>Agaricomycotina</taxon>
        <taxon>Agaricomycetes</taxon>
        <taxon>Agaricomycetidae</taxon>
        <taxon>Agaricales</taxon>
        <taxon>Marasmiineae</taxon>
        <taxon>Marasmiaceae</taxon>
        <taxon>Marasmius</taxon>
    </lineage>
</organism>
<keyword evidence="3" id="KW-1185">Reference proteome</keyword>
<dbReference type="Proteomes" id="UP001437256">
    <property type="component" value="Unassembled WGS sequence"/>
</dbReference>
<evidence type="ECO:0000259" key="1">
    <source>
        <dbReference type="Pfam" id="PF01814"/>
    </source>
</evidence>
<protein>
    <recommendedName>
        <fullName evidence="1">Hemerythrin-like domain-containing protein</fullName>
    </recommendedName>
</protein>
<proteinExistence type="predicted"/>
<dbReference type="PANTHER" id="PTHR38048:SF1">
    <property type="entry name" value="HEMERYTHRIN-LIKE DOMAIN-CONTAINING PROTEIN"/>
    <property type="match status" value="1"/>
</dbReference>
<sequence length="101" mass="12089">MHHTIEERHVFPMLATKMNEFSNDSEHLKSHRGIHDGMDKLQQLVGKWKREPTTYSPEEMRACLDSFRDVLFNHLDEEVADLRGENLKKYWTLEELEDMNM</sequence>
<evidence type="ECO:0000313" key="3">
    <source>
        <dbReference type="Proteomes" id="UP001437256"/>
    </source>
</evidence>
<dbReference type="Pfam" id="PF01814">
    <property type="entry name" value="Hemerythrin"/>
    <property type="match status" value="1"/>
</dbReference>
<dbReference type="InterPro" id="IPR053206">
    <property type="entry name" value="Dimeric_xanthone_biosynth"/>
</dbReference>
<dbReference type="EMBL" id="JBBXMP010000001">
    <property type="protein sequence ID" value="KAL0072431.1"/>
    <property type="molecule type" value="Genomic_DNA"/>
</dbReference>